<feature type="compositionally biased region" description="Low complexity" evidence="1">
    <location>
        <begin position="103"/>
        <end position="112"/>
    </location>
</feature>
<reference evidence="2" key="1">
    <citation type="journal article" date="2017" name="Gigascience">
        <title>The genome draft of coconut (Cocos nucifera).</title>
        <authorList>
            <person name="Xiao Y."/>
            <person name="Xu P."/>
            <person name="Fan H."/>
            <person name="Baudouin L."/>
            <person name="Xia W."/>
            <person name="Bocs S."/>
            <person name="Xu J."/>
            <person name="Li Q."/>
            <person name="Guo A."/>
            <person name="Zhou L."/>
            <person name="Li J."/>
            <person name="Wu Y."/>
            <person name="Ma Z."/>
            <person name="Armero A."/>
            <person name="Issali A.E."/>
            <person name="Liu N."/>
            <person name="Peng M."/>
            <person name="Yang Y."/>
        </authorList>
    </citation>
    <scope>NUCLEOTIDE SEQUENCE</scope>
    <source>
        <tissue evidence="2">Spear leaf of Hainan Tall coconut</tissue>
    </source>
</reference>
<dbReference type="PANTHER" id="PTHR33312">
    <property type="entry name" value="MEMBRANE-ASSOCIATED KINASE REGULATOR 4-RELATED"/>
    <property type="match status" value="1"/>
</dbReference>
<protein>
    <submittedName>
        <fullName evidence="2">Putative membrane-associated kinase regulator 4</fullName>
    </submittedName>
</protein>
<keyword evidence="2" id="KW-0808">Transferase</keyword>
<evidence type="ECO:0000313" key="2">
    <source>
        <dbReference type="EMBL" id="KAG1371639.1"/>
    </source>
</evidence>
<keyword evidence="3" id="KW-1185">Reference proteome</keyword>
<dbReference type="PANTHER" id="PTHR33312:SF21">
    <property type="entry name" value="MEMBRANE-ASSOCIATED KINASE REGULATOR 3-RELATED"/>
    <property type="match status" value="1"/>
</dbReference>
<sequence length="343" mass="37849">MARTLPPYDHLVEEDYIDLDISSITFLCYTISSPPHSRDFEFKVSTNTRDGEATTFPADELFHKGKLLPLHKPPRLQMVQKLLQSSTTLPQGEFPDALEEKTTTTPTTTTTSTPFETCNISHDTSCCVAGEMNSDNSRFQCSTGLVRSKPKKSWSKRLKLIGQYSALGLRLKASQAYLKSLFTKSACSDETCAVPKPKECSNGYVMARKKDSFGQIQRERYLVADTSSATLIRRPNEEEIGHRKSLSGIIKWNSTMKSSSCSSSSSFASAKLSGYYQPRTLKRSSSVNSEVESSIQGAIAYCKKSQQLACARKSASDVGYYSVSAPRIAAACEDQQRPGICRG</sequence>
<accession>A0A8K0IZM1</accession>
<dbReference type="GO" id="GO:0016301">
    <property type="term" value="F:kinase activity"/>
    <property type="evidence" value="ECO:0007669"/>
    <property type="project" value="UniProtKB-KW"/>
</dbReference>
<dbReference type="AlphaFoldDB" id="A0A8K0IZM1"/>
<name>A0A8K0IZM1_COCNU</name>
<gene>
    <name evidence="2" type="ORF">COCNU_16G007330</name>
</gene>
<dbReference type="GO" id="GO:0005886">
    <property type="term" value="C:plasma membrane"/>
    <property type="evidence" value="ECO:0007669"/>
    <property type="project" value="InterPro"/>
</dbReference>
<evidence type="ECO:0000313" key="3">
    <source>
        <dbReference type="Proteomes" id="UP000797356"/>
    </source>
</evidence>
<dbReference type="EMBL" id="CM017887">
    <property type="protein sequence ID" value="KAG1371639.1"/>
    <property type="molecule type" value="Genomic_DNA"/>
</dbReference>
<comment type="caution">
    <text evidence="2">The sequence shown here is derived from an EMBL/GenBank/DDBJ whole genome shotgun (WGS) entry which is preliminary data.</text>
</comment>
<proteinExistence type="predicted"/>
<dbReference type="InterPro" id="IPR039620">
    <property type="entry name" value="BKI1/MAKR1/3/4"/>
</dbReference>
<evidence type="ECO:0000256" key="1">
    <source>
        <dbReference type="SAM" id="MobiDB-lite"/>
    </source>
</evidence>
<dbReference type="Proteomes" id="UP000797356">
    <property type="component" value="Chromosome 16"/>
</dbReference>
<feature type="region of interest" description="Disordered" evidence="1">
    <location>
        <begin position="89"/>
        <end position="112"/>
    </location>
</feature>
<reference evidence="2" key="2">
    <citation type="submission" date="2019-07" db="EMBL/GenBank/DDBJ databases">
        <authorList>
            <person name="Yang Y."/>
            <person name="Bocs S."/>
            <person name="Baudouin L."/>
        </authorList>
    </citation>
    <scope>NUCLEOTIDE SEQUENCE</scope>
    <source>
        <tissue evidence="2">Spear leaf of Hainan Tall coconut</tissue>
    </source>
</reference>
<dbReference type="OrthoDB" id="1938320at2759"/>
<organism evidence="2 3">
    <name type="scientific">Cocos nucifera</name>
    <name type="common">Coconut palm</name>
    <dbReference type="NCBI Taxonomy" id="13894"/>
    <lineage>
        <taxon>Eukaryota</taxon>
        <taxon>Viridiplantae</taxon>
        <taxon>Streptophyta</taxon>
        <taxon>Embryophyta</taxon>
        <taxon>Tracheophyta</taxon>
        <taxon>Spermatophyta</taxon>
        <taxon>Magnoliopsida</taxon>
        <taxon>Liliopsida</taxon>
        <taxon>Arecaceae</taxon>
        <taxon>Arecoideae</taxon>
        <taxon>Cocoseae</taxon>
        <taxon>Attaleinae</taxon>
        <taxon>Cocos</taxon>
    </lineage>
</organism>
<dbReference type="GO" id="GO:0019210">
    <property type="term" value="F:kinase inhibitor activity"/>
    <property type="evidence" value="ECO:0007669"/>
    <property type="project" value="InterPro"/>
</dbReference>
<keyword evidence="2" id="KW-0418">Kinase</keyword>